<dbReference type="GO" id="GO:0007099">
    <property type="term" value="P:centriole replication"/>
    <property type="evidence" value="ECO:0007669"/>
    <property type="project" value="InterPro"/>
</dbReference>
<reference evidence="2 3" key="1">
    <citation type="journal article" date="2019" name="Sci. Data">
        <title>Hybrid genome assembly and annotation of Danionella translucida.</title>
        <authorList>
            <person name="Kadobianskyi M."/>
            <person name="Schulze L."/>
            <person name="Schuelke M."/>
            <person name="Judkewitz B."/>
        </authorList>
    </citation>
    <scope>NUCLEOTIDE SEQUENCE [LARGE SCALE GENOMIC DNA]</scope>
    <source>
        <strain evidence="2 3">Bolton</strain>
    </source>
</reference>
<feature type="compositionally biased region" description="Polar residues" evidence="1">
    <location>
        <begin position="81"/>
        <end position="93"/>
    </location>
</feature>
<sequence length="908" mass="102376">MNVMESYEEFVRRLYVKHQNDDEDDDEPNDISKPSLIVFRGLPVLPPVLDLQQRMEMRRLREAAMGLQIKRRRRRDEESQFSDITEPNLTGSHMITLPPPAPFTSHLLTSTTHDAQSAGQMSAAIEDQSDKVSQFSASEHRDHISNHALGQAPVSHYVMDSSWFSHCALEDKFPESQMMMSSGYVTNTTPDISCQSSWMDATTKTKTKNTGSDIISHAPVDGSILEEEALQRQMEDDQPESLPLSKPVDEEVIREDKEDCPDLDDHAPYRMSLQTLLKKSQDYRRRQKILRCQAKTLRMPEEGSDKENEESHEQIWRIEMRRAREKRKEKMEKTSNNDEQCTHTTQEEETNQTGSEEQTKSDGSLCVSNQNMINLCRSVTESECPLDQKMIEVSQSTTESPESSRSEGVHGEKKIGVGRLVTESSYLEEATSVSEQEMMRASPSTSEDGSRFICIPTPKFSLSPMRCKKPRRTCGALHKTLTEAPIHPNMLSSPGTMDDSKKTEQIAQLELNLSSLKALISDLESTLVLSLSDELGNTSGITLDLPQSMGTSPSETNEWTSGTPLESTLTPLISFCEAVPQENTKLWANNQDVGGVNDGGSRMHGNEELVSAVIGSSYDVATPSGLWRQLTSGSGGSRNHCLETTQEPGSTVIGCWSDSSALSALSPESVEQEFTSRVKRRLLMNEDETAEDPVQTLVNEEQRIQRELLQSVVARYRFLRSVSFPCTSSTLEEMRPLTHNESELIRAQVCVAAAVRGFLTRRLLRTERVSRLVTTIKDTQMFLWSLSCISSRNERMLQERVALQLRSARLQLHQIFFSTASSQRMKIIDQDRELSRERQRQRRPNGKVKQFLSAATRKALERKKQLILQQRASSSLGEKCSPRAEEKTNLVPKMCSVSGNRRSARRVR</sequence>
<dbReference type="AlphaFoldDB" id="A0A553PY65"/>
<dbReference type="GO" id="GO:0032053">
    <property type="term" value="P:ciliary basal body organization"/>
    <property type="evidence" value="ECO:0007669"/>
    <property type="project" value="TreeGrafter"/>
</dbReference>
<dbReference type="Pfam" id="PF16025">
    <property type="entry name" value="CaM_bind"/>
    <property type="match status" value="1"/>
</dbReference>
<evidence type="ECO:0000313" key="2">
    <source>
        <dbReference type="EMBL" id="TRY82632.1"/>
    </source>
</evidence>
<feature type="region of interest" description="Disordered" evidence="1">
    <location>
        <begin position="542"/>
        <end position="561"/>
    </location>
</feature>
<feature type="compositionally biased region" description="Polar residues" evidence="1">
    <location>
        <begin position="106"/>
        <end position="120"/>
    </location>
</feature>
<protein>
    <submittedName>
        <fullName evidence="2">Uncharacterized protein</fullName>
    </submittedName>
</protein>
<organism evidence="2 3">
    <name type="scientific">Danionella cerebrum</name>
    <dbReference type="NCBI Taxonomy" id="2873325"/>
    <lineage>
        <taxon>Eukaryota</taxon>
        <taxon>Metazoa</taxon>
        <taxon>Chordata</taxon>
        <taxon>Craniata</taxon>
        <taxon>Vertebrata</taxon>
        <taxon>Euteleostomi</taxon>
        <taxon>Actinopterygii</taxon>
        <taxon>Neopterygii</taxon>
        <taxon>Teleostei</taxon>
        <taxon>Ostariophysi</taxon>
        <taxon>Cypriniformes</taxon>
        <taxon>Danionidae</taxon>
        <taxon>Danioninae</taxon>
        <taxon>Danionella</taxon>
    </lineage>
</organism>
<dbReference type="InterPro" id="IPR033207">
    <property type="entry name" value="CCP110"/>
</dbReference>
<accession>A0A553PY65</accession>
<dbReference type="Proteomes" id="UP000316079">
    <property type="component" value="Unassembled WGS sequence"/>
</dbReference>
<feature type="region of interest" description="Disordered" evidence="1">
    <location>
        <begin position="71"/>
        <end position="134"/>
    </location>
</feature>
<feature type="region of interest" description="Disordered" evidence="1">
    <location>
        <begin position="430"/>
        <end position="450"/>
    </location>
</feature>
<dbReference type="PANTHER" id="PTHR13594:SF2">
    <property type="entry name" value="SI:CH73-100L22.3"/>
    <property type="match status" value="1"/>
</dbReference>
<feature type="region of interest" description="Disordered" evidence="1">
    <location>
        <begin position="294"/>
        <end position="365"/>
    </location>
</feature>
<dbReference type="GO" id="GO:1903723">
    <property type="term" value="P:negative regulation of centriole elongation"/>
    <property type="evidence" value="ECO:0007669"/>
    <property type="project" value="TreeGrafter"/>
</dbReference>
<dbReference type="OrthoDB" id="10028852at2759"/>
<feature type="compositionally biased region" description="Polar residues" evidence="1">
    <location>
        <begin position="548"/>
        <end position="561"/>
    </location>
</feature>
<dbReference type="PROSITE" id="PS50096">
    <property type="entry name" value="IQ"/>
    <property type="match status" value="1"/>
</dbReference>
<feature type="compositionally biased region" description="Basic and acidic residues" evidence="1">
    <location>
        <begin position="402"/>
        <end position="415"/>
    </location>
</feature>
<dbReference type="EMBL" id="SRMA01026544">
    <property type="protein sequence ID" value="TRY82632.1"/>
    <property type="molecule type" value="Genomic_DNA"/>
</dbReference>
<comment type="caution">
    <text evidence="2">The sequence shown here is derived from an EMBL/GenBank/DDBJ whole genome shotgun (WGS) entry which is preliminary data.</text>
</comment>
<dbReference type="GO" id="GO:0032465">
    <property type="term" value="P:regulation of cytokinesis"/>
    <property type="evidence" value="ECO:0007669"/>
    <property type="project" value="InterPro"/>
</dbReference>
<gene>
    <name evidence="2" type="ORF">DNTS_032577</name>
</gene>
<proteinExistence type="predicted"/>
<keyword evidence="3" id="KW-1185">Reference proteome</keyword>
<dbReference type="GO" id="GO:0005814">
    <property type="term" value="C:centriole"/>
    <property type="evidence" value="ECO:0007669"/>
    <property type="project" value="InterPro"/>
</dbReference>
<evidence type="ECO:0000313" key="3">
    <source>
        <dbReference type="Proteomes" id="UP000316079"/>
    </source>
</evidence>
<feature type="compositionally biased region" description="Low complexity" evidence="1">
    <location>
        <begin position="392"/>
        <end position="401"/>
    </location>
</feature>
<feature type="region of interest" description="Disordered" evidence="1">
    <location>
        <begin position="392"/>
        <end position="415"/>
    </location>
</feature>
<name>A0A553PY65_9TELE</name>
<dbReference type="PANTHER" id="PTHR13594">
    <property type="entry name" value="CENTRIOLAR COILED-COIL PROTEIN OF 110 KDA"/>
    <property type="match status" value="1"/>
</dbReference>
<feature type="compositionally biased region" description="Basic and acidic residues" evidence="1">
    <location>
        <begin position="298"/>
        <end position="336"/>
    </location>
</feature>
<dbReference type="STRING" id="623744.A0A553PY65"/>
<evidence type="ECO:0000256" key="1">
    <source>
        <dbReference type="SAM" id="MobiDB-lite"/>
    </source>
</evidence>